<gene>
    <name evidence="1" type="ORF">FQV27_04930</name>
</gene>
<protein>
    <submittedName>
        <fullName evidence="1">Uncharacterized protein</fullName>
    </submittedName>
</protein>
<evidence type="ECO:0000313" key="1">
    <source>
        <dbReference type="EMBL" id="TXB71191.1"/>
    </source>
</evidence>
<proteinExistence type="predicted"/>
<evidence type="ECO:0000313" key="2">
    <source>
        <dbReference type="Proteomes" id="UP000321562"/>
    </source>
</evidence>
<dbReference type="EMBL" id="VOPL01000001">
    <property type="protein sequence ID" value="TXB71191.1"/>
    <property type="molecule type" value="Genomic_DNA"/>
</dbReference>
<comment type="caution">
    <text evidence="1">The sequence shown here is derived from an EMBL/GenBank/DDBJ whole genome shotgun (WGS) entry which is preliminary data.</text>
</comment>
<accession>A0A5C6S9N9</accession>
<reference evidence="1 2" key="1">
    <citation type="submission" date="2019-08" db="EMBL/GenBank/DDBJ databases">
        <authorList>
            <person name="Ye J."/>
        </authorList>
    </citation>
    <scope>NUCLEOTIDE SEQUENCE [LARGE SCALE GENOMIC DNA]</scope>
    <source>
        <strain evidence="1 2">TK008</strain>
    </source>
</reference>
<dbReference type="OrthoDB" id="7707524at2"/>
<dbReference type="AlphaFoldDB" id="A0A5C6S9N9"/>
<dbReference type="RefSeq" id="WP_147096689.1">
    <property type="nucleotide sequence ID" value="NZ_JBHUFH010000002.1"/>
</dbReference>
<dbReference type="Proteomes" id="UP000321562">
    <property type="component" value="Unassembled WGS sequence"/>
</dbReference>
<keyword evidence="2" id="KW-1185">Reference proteome</keyword>
<organism evidence="1 2">
    <name type="scientific">Paracoccus aurantiacus</name>
    <dbReference type="NCBI Taxonomy" id="2599412"/>
    <lineage>
        <taxon>Bacteria</taxon>
        <taxon>Pseudomonadati</taxon>
        <taxon>Pseudomonadota</taxon>
        <taxon>Alphaproteobacteria</taxon>
        <taxon>Rhodobacterales</taxon>
        <taxon>Paracoccaceae</taxon>
        <taxon>Paracoccus</taxon>
    </lineage>
</organism>
<sequence length="119" mass="12455">MDSILLELNELADTDAGGCRLTVVTTNRLAEGLGRAAWQVAIFNSEGVVQSLPILDFGALTAGKTKVAVFEIPNGGCENIGRIVVNDVAECTAEGGADMRDACLGKLATQNRSDIEFGL</sequence>
<name>A0A5C6S9N9_9RHOB</name>